<keyword evidence="4" id="KW-0233">DNA recombination</keyword>
<protein>
    <submittedName>
        <fullName evidence="7">Resolvase, N-terminal domain protein</fullName>
    </submittedName>
</protein>
<name>A0ABP2HXV7_9FIRM</name>
<dbReference type="PANTHER" id="PTHR30461">
    <property type="entry name" value="DNA-INVERTASE FROM LAMBDOID PROPHAGE"/>
    <property type="match status" value="1"/>
</dbReference>
<dbReference type="CDD" id="cd03768">
    <property type="entry name" value="SR_ResInv"/>
    <property type="match status" value="1"/>
</dbReference>
<keyword evidence="3" id="KW-0238">DNA-binding</keyword>
<comment type="similarity">
    <text evidence="1">Belongs to the site-specific recombinase resolvase family.</text>
</comment>
<reference evidence="7 8" key="1">
    <citation type="journal article" date="2011" name="J. Bacteriol.">
        <title>Draft Genome Sequence of Turicibacter sanguinis PC909, Isolated from Human Feces.</title>
        <authorList>
            <person name="Cuiv P.O."/>
            <person name="Klaassens E.S."/>
            <person name="Durkin A.S."/>
            <person name="Harkins D.M."/>
            <person name="Foster L."/>
            <person name="McCorrison J."/>
            <person name="Torralba M."/>
            <person name="Nelson K.E."/>
            <person name="Morrison M."/>
        </authorList>
    </citation>
    <scope>NUCLEOTIDE SEQUENCE [LARGE SCALE GENOMIC DNA]</scope>
    <source>
        <strain evidence="7 8">PC909</strain>
    </source>
</reference>
<dbReference type="PROSITE" id="PS51736">
    <property type="entry name" value="RECOMBINASES_3"/>
    <property type="match status" value="1"/>
</dbReference>
<evidence type="ECO:0000313" key="7">
    <source>
        <dbReference type="EMBL" id="EFF62515.1"/>
    </source>
</evidence>
<dbReference type="RefSeq" id="WP_006785922.1">
    <property type="nucleotide sequence ID" value="NZ_ADMN01000123.1"/>
</dbReference>
<dbReference type="InterPro" id="IPR036162">
    <property type="entry name" value="Resolvase-like_N_sf"/>
</dbReference>
<accession>A0ABP2HXV7</accession>
<dbReference type="SUPFAM" id="SSF53041">
    <property type="entry name" value="Resolvase-like"/>
    <property type="match status" value="1"/>
</dbReference>
<gene>
    <name evidence="7" type="ORF">CUW_1921</name>
</gene>
<dbReference type="Pfam" id="PF00239">
    <property type="entry name" value="Resolvase"/>
    <property type="match status" value="1"/>
</dbReference>
<dbReference type="Proteomes" id="UP000002938">
    <property type="component" value="Unassembled WGS sequence"/>
</dbReference>
<evidence type="ECO:0000256" key="4">
    <source>
        <dbReference type="ARBA" id="ARBA00023172"/>
    </source>
</evidence>
<dbReference type="InterPro" id="IPR050639">
    <property type="entry name" value="SSR_resolvase"/>
</dbReference>
<evidence type="ECO:0000256" key="3">
    <source>
        <dbReference type="ARBA" id="ARBA00023125"/>
    </source>
</evidence>
<dbReference type="PROSITE" id="PS00397">
    <property type="entry name" value="RECOMBINASES_1"/>
    <property type="match status" value="1"/>
</dbReference>
<keyword evidence="2" id="KW-0229">DNA integration</keyword>
<dbReference type="EMBL" id="ADMN01000123">
    <property type="protein sequence ID" value="EFF62515.1"/>
    <property type="molecule type" value="Genomic_DNA"/>
</dbReference>
<proteinExistence type="inferred from homology"/>
<evidence type="ECO:0000256" key="5">
    <source>
        <dbReference type="PROSITE-ProRule" id="PRU10137"/>
    </source>
</evidence>
<sequence length="190" mass="22361">MKIGYVRVSSVDQNEERQLVTMKKHEVEKVFIEKMSAKNKERPKLQEMLDYVRDGDTIIVHDLSRLARNTKDLLEIVDYLNQKEVNLVSDKEHIDSSTPMGKLMLTMIGAIYEFERSNLLERQREGIALAKAKGKYKGRKKIKIDNLEEYYEKYRIRMISKAEMARQLNISRPTLDKLLKEHEMNLDINS</sequence>
<dbReference type="InterPro" id="IPR006118">
    <property type="entry name" value="Recombinase_CS"/>
</dbReference>
<organism evidence="7 8">
    <name type="scientific">Turicibacter sanguinis PC909</name>
    <dbReference type="NCBI Taxonomy" id="702450"/>
    <lineage>
        <taxon>Bacteria</taxon>
        <taxon>Bacillati</taxon>
        <taxon>Bacillota</taxon>
        <taxon>Erysipelotrichia</taxon>
        <taxon>Erysipelotrichales</taxon>
        <taxon>Turicibacteraceae</taxon>
        <taxon>Turicibacter</taxon>
    </lineage>
</organism>
<dbReference type="Gene3D" id="3.40.50.1390">
    <property type="entry name" value="Resolvase, N-terminal catalytic domain"/>
    <property type="match status" value="1"/>
</dbReference>
<evidence type="ECO:0000256" key="2">
    <source>
        <dbReference type="ARBA" id="ARBA00022908"/>
    </source>
</evidence>
<dbReference type="SMART" id="SM00857">
    <property type="entry name" value="Resolvase"/>
    <property type="match status" value="1"/>
</dbReference>
<evidence type="ECO:0000256" key="1">
    <source>
        <dbReference type="ARBA" id="ARBA00009913"/>
    </source>
</evidence>
<evidence type="ECO:0000259" key="6">
    <source>
        <dbReference type="PROSITE" id="PS51736"/>
    </source>
</evidence>
<evidence type="ECO:0000313" key="8">
    <source>
        <dbReference type="Proteomes" id="UP000002938"/>
    </source>
</evidence>
<feature type="domain" description="Resolvase/invertase-type recombinase catalytic" evidence="6">
    <location>
        <begin position="1"/>
        <end position="134"/>
    </location>
</feature>
<feature type="active site" description="O-(5'-phospho-DNA)-serine intermediate" evidence="5">
    <location>
        <position position="9"/>
    </location>
</feature>
<comment type="caution">
    <text evidence="7">The sequence shown here is derived from an EMBL/GenBank/DDBJ whole genome shotgun (WGS) entry which is preliminary data.</text>
</comment>
<keyword evidence="8" id="KW-1185">Reference proteome</keyword>
<dbReference type="PANTHER" id="PTHR30461:SF26">
    <property type="entry name" value="RESOLVASE HOMOLOG YNEB"/>
    <property type="match status" value="1"/>
</dbReference>
<dbReference type="InterPro" id="IPR006119">
    <property type="entry name" value="Resolv_N"/>
</dbReference>